<evidence type="ECO:0000256" key="2">
    <source>
        <dbReference type="ARBA" id="ARBA00008661"/>
    </source>
</evidence>
<evidence type="ECO:0000256" key="4">
    <source>
        <dbReference type="ARBA" id="ARBA00022679"/>
    </source>
</evidence>
<keyword evidence="7" id="KW-1133">Transmembrane helix</keyword>
<dbReference type="PANTHER" id="PTHR11214:SF378">
    <property type="entry name" value="BETA-1,3-GALACTOSYLTRANSFERASE 4"/>
    <property type="match status" value="1"/>
</dbReference>
<comment type="similarity">
    <text evidence="2 10">Belongs to the glycosyltransferase 31 family.</text>
</comment>
<name>A0AAE1NQV3_9EUCA</name>
<dbReference type="Pfam" id="PF01762">
    <property type="entry name" value="Galactosyl_T"/>
    <property type="match status" value="1"/>
</dbReference>
<evidence type="ECO:0000256" key="1">
    <source>
        <dbReference type="ARBA" id="ARBA00004323"/>
    </source>
</evidence>
<dbReference type="EMBL" id="JAWZYT010004273">
    <property type="protein sequence ID" value="KAK4294510.1"/>
    <property type="molecule type" value="Genomic_DNA"/>
</dbReference>
<dbReference type="GO" id="GO:0000139">
    <property type="term" value="C:Golgi membrane"/>
    <property type="evidence" value="ECO:0007669"/>
    <property type="project" value="UniProtKB-SubCell"/>
</dbReference>
<evidence type="ECO:0000256" key="10">
    <source>
        <dbReference type="RuleBase" id="RU363063"/>
    </source>
</evidence>
<dbReference type="GO" id="GO:0006493">
    <property type="term" value="P:protein O-linked glycosylation"/>
    <property type="evidence" value="ECO:0007669"/>
    <property type="project" value="TreeGrafter"/>
</dbReference>
<keyword evidence="3 10" id="KW-0328">Glycosyltransferase</keyword>
<evidence type="ECO:0000256" key="7">
    <source>
        <dbReference type="ARBA" id="ARBA00022989"/>
    </source>
</evidence>
<keyword evidence="5" id="KW-0812">Transmembrane</keyword>
<evidence type="ECO:0000256" key="5">
    <source>
        <dbReference type="ARBA" id="ARBA00022692"/>
    </source>
</evidence>
<evidence type="ECO:0000256" key="3">
    <source>
        <dbReference type="ARBA" id="ARBA00022676"/>
    </source>
</evidence>
<proteinExistence type="inferred from homology"/>
<evidence type="ECO:0000256" key="9">
    <source>
        <dbReference type="ARBA" id="ARBA00023136"/>
    </source>
</evidence>
<dbReference type="EC" id="2.4.1.-" evidence="10"/>
<dbReference type="PANTHER" id="PTHR11214">
    <property type="entry name" value="BETA-1,3-N-ACETYLGLUCOSAMINYLTRANSFERASE"/>
    <property type="match status" value="1"/>
</dbReference>
<keyword evidence="4" id="KW-0808">Transferase</keyword>
<comment type="subcellular location">
    <subcellularLocation>
        <location evidence="1 10">Golgi apparatus membrane</location>
        <topology evidence="1 10">Single-pass type II membrane protein</topology>
    </subcellularLocation>
</comment>
<protein>
    <recommendedName>
        <fullName evidence="10">Hexosyltransferase</fullName>
        <ecNumber evidence="10">2.4.1.-</ecNumber>
    </recommendedName>
</protein>
<evidence type="ECO:0000256" key="6">
    <source>
        <dbReference type="ARBA" id="ARBA00022968"/>
    </source>
</evidence>
<evidence type="ECO:0000313" key="12">
    <source>
        <dbReference type="Proteomes" id="UP001292094"/>
    </source>
</evidence>
<accession>A0AAE1NQV3</accession>
<dbReference type="AlphaFoldDB" id="A0AAE1NQV3"/>
<keyword evidence="8 10" id="KW-0333">Golgi apparatus</keyword>
<keyword evidence="9" id="KW-0472">Membrane</keyword>
<dbReference type="Proteomes" id="UP001292094">
    <property type="component" value="Unassembled WGS sequence"/>
</dbReference>
<dbReference type="Gene3D" id="3.90.550.50">
    <property type="match status" value="1"/>
</dbReference>
<evidence type="ECO:0000313" key="11">
    <source>
        <dbReference type="EMBL" id="KAK4294510.1"/>
    </source>
</evidence>
<gene>
    <name evidence="11" type="ORF">Pmani_032872</name>
</gene>
<keyword evidence="12" id="KW-1185">Reference proteome</keyword>
<dbReference type="GO" id="GO:0016758">
    <property type="term" value="F:hexosyltransferase activity"/>
    <property type="evidence" value="ECO:0007669"/>
    <property type="project" value="InterPro"/>
</dbReference>
<comment type="caution">
    <text evidence="11">The sequence shown here is derived from an EMBL/GenBank/DDBJ whole genome shotgun (WGS) entry which is preliminary data.</text>
</comment>
<evidence type="ECO:0000256" key="8">
    <source>
        <dbReference type="ARBA" id="ARBA00023034"/>
    </source>
</evidence>
<keyword evidence="6" id="KW-0735">Signal-anchor</keyword>
<dbReference type="InterPro" id="IPR002659">
    <property type="entry name" value="Glyco_trans_31"/>
</dbReference>
<sequence length="340" mass="39714">MTENYYHEGEKERDGEWEKENRFLFIHSKRRMNLSDPRRQQHDLLNDLRFHHDPSTNICKPENSPLVVALVITAPQNEEKRNFIRKTWGNPDLYKRTKLKAVFVIGQVNNNNDNKQQQQHKINQEHNKYNDIVQYNFIDSYNNLTYKSLALLTWATSRCNEVPFLLKVDDDVLVNPYHLKKFLVLQLTEPPTPKSFHKDDEWMSVPQGSNPATCYIYGRYDSTPYPLRVTKWALTMDEYPEKFFPSFVHGPAYIVGSVAARELLKFAPYVPIIKLEDVYVTGLVAYAAKIKHVQIFNNINTFRTVPGLYNGTQAILEENGPKTREEAWKNISKLALDGKY</sequence>
<organism evidence="11 12">
    <name type="scientific">Petrolisthes manimaculis</name>
    <dbReference type="NCBI Taxonomy" id="1843537"/>
    <lineage>
        <taxon>Eukaryota</taxon>
        <taxon>Metazoa</taxon>
        <taxon>Ecdysozoa</taxon>
        <taxon>Arthropoda</taxon>
        <taxon>Crustacea</taxon>
        <taxon>Multicrustacea</taxon>
        <taxon>Malacostraca</taxon>
        <taxon>Eumalacostraca</taxon>
        <taxon>Eucarida</taxon>
        <taxon>Decapoda</taxon>
        <taxon>Pleocyemata</taxon>
        <taxon>Anomura</taxon>
        <taxon>Galatheoidea</taxon>
        <taxon>Porcellanidae</taxon>
        <taxon>Petrolisthes</taxon>
    </lineage>
</organism>
<reference evidence="11" key="1">
    <citation type="submission" date="2023-11" db="EMBL/GenBank/DDBJ databases">
        <title>Genome assemblies of two species of porcelain crab, Petrolisthes cinctipes and Petrolisthes manimaculis (Anomura: Porcellanidae).</title>
        <authorList>
            <person name="Angst P."/>
        </authorList>
    </citation>
    <scope>NUCLEOTIDE SEQUENCE</scope>
    <source>
        <strain evidence="11">PB745_02</strain>
        <tissue evidence="11">Gill</tissue>
    </source>
</reference>